<protein>
    <submittedName>
        <fullName evidence="3">Uncharacterized protein</fullName>
    </submittedName>
</protein>
<comment type="caution">
    <text evidence="3">The sequence shown here is derived from an EMBL/GenBank/DDBJ whole genome shotgun (WGS) entry which is preliminary data.</text>
</comment>
<sequence>MSSSDPAAAHATGPATSAATDPVTVERPARRLGADWIAVIVAAVLVLLAATGLLPSIPFLVK</sequence>
<evidence type="ECO:0000313" key="3">
    <source>
        <dbReference type="EMBL" id="MFC5950488.1"/>
    </source>
</evidence>
<feature type="compositionally biased region" description="Low complexity" evidence="1">
    <location>
        <begin position="7"/>
        <end position="20"/>
    </location>
</feature>
<dbReference type="RefSeq" id="WP_232868846.1">
    <property type="nucleotide sequence ID" value="NZ_JBHSQK010000047.1"/>
</dbReference>
<organism evidence="3 4">
    <name type="scientific">Pseudonocardia lutea</name>
    <dbReference type="NCBI Taxonomy" id="2172015"/>
    <lineage>
        <taxon>Bacteria</taxon>
        <taxon>Bacillati</taxon>
        <taxon>Actinomycetota</taxon>
        <taxon>Actinomycetes</taxon>
        <taxon>Pseudonocardiales</taxon>
        <taxon>Pseudonocardiaceae</taxon>
        <taxon>Pseudonocardia</taxon>
    </lineage>
</organism>
<evidence type="ECO:0000313" key="4">
    <source>
        <dbReference type="Proteomes" id="UP001596119"/>
    </source>
</evidence>
<feature type="region of interest" description="Disordered" evidence="1">
    <location>
        <begin position="1"/>
        <end position="24"/>
    </location>
</feature>
<accession>A0ABW1IBY0</accession>
<dbReference type="EMBL" id="JBHSQK010000047">
    <property type="protein sequence ID" value="MFC5950488.1"/>
    <property type="molecule type" value="Genomic_DNA"/>
</dbReference>
<keyword evidence="2" id="KW-0472">Membrane</keyword>
<evidence type="ECO:0000256" key="1">
    <source>
        <dbReference type="SAM" id="MobiDB-lite"/>
    </source>
</evidence>
<gene>
    <name evidence="3" type="ORF">ACFQH9_19650</name>
</gene>
<name>A0ABW1IBY0_9PSEU</name>
<evidence type="ECO:0000256" key="2">
    <source>
        <dbReference type="SAM" id="Phobius"/>
    </source>
</evidence>
<proteinExistence type="predicted"/>
<keyword evidence="4" id="KW-1185">Reference proteome</keyword>
<keyword evidence="2" id="KW-1133">Transmembrane helix</keyword>
<keyword evidence="2" id="KW-0812">Transmembrane</keyword>
<reference evidence="4" key="1">
    <citation type="journal article" date="2019" name="Int. J. Syst. Evol. Microbiol.">
        <title>The Global Catalogue of Microorganisms (GCM) 10K type strain sequencing project: providing services to taxonomists for standard genome sequencing and annotation.</title>
        <authorList>
            <consortium name="The Broad Institute Genomics Platform"/>
            <consortium name="The Broad Institute Genome Sequencing Center for Infectious Disease"/>
            <person name="Wu L."/>
            <person name="Ma J."/>
        </authorList>
    </citation>
    <scope>NUCLEOTIDE SEQUENCE [LARGE SCALE GENOMIC DNA]</scope>
    <source>
        <strain evidence="4">CGMCC 4.7397</strain>
    </source>
</reference>
<dbReference type="Proteomes" id="UP001596119">
    <property type="component" value="Unassembled WGS sequence"/>
</dbReference>
<feature type="transmembrane region" description="Helical" evidence="2">
    <location>
        <begin position="36"/>
        <end position="61"/>
    </location>
</feature>